<gene>
    <name evidence="3" type="ORF">SFRICE_014969</name>
</gene>
<keyword evidence="2" id="KW-0732">Signal</keyword>
<feature type="chain" id="PRO_5013695462" evidence="2">
    <location>
        <begin position="18"/>
        <end position="290"/>
    </location>
</feature>
<dbReference type="AlphaFoldDB" id="A0A2H1VVQ6"/>
<name>A0A2H1VVQ6_SPOFR</name>
<reference evidence="3" key="1">
    <citation type="submission" date="2016-07" db="EMBL/GenBank/DDBJ databases">
        <authorList>
            <person name="Bretaudeau A."/>
        </authorList>
    </citation>
    <scope>NUCLEOTIDE SEQUENCE</scope>
    <source>
        <strain evidence="3">Rice</strain>
        <tissue evidence="3">Whole body</tissue>
    </source>
</reference>
<feature type="compositionally biased region" description="Pro residues" evidence="1">
    <location>
        <begin position="252"/>
        <end position="261"/>
    </location>
</feature>
<feature type="region of interest" description="Disordered" evidence="1">
    <location>
        <begin position="235"/>
        <end position="267"/>
    </location>
</feature>
<evidence type="ECO:0000256" key="2">
    <source>
        <dbReference type="SAM" id="SignalP"/>
    </source>
</evidence>
<dbReference type="EMBL" id="ODYU01004737">
    <property type="protein sequence ID" value="SOQ44927.1"/>
    <property type="molecule type" value="Genomic_DNA"/>
</dbReference>
<evidence type="ECO:0000313" key="3">
    <source>
        <dbReference type="EMBL" id="SOQ44927.1"/>
    </source>
</evidence>
<sequence>MIVKAFTLLILVSYAIGELCVNYDFEQGFNELFSDNGVCHSLPLWFIGKYEDLNMIGENGSTIFIKPSSQSSASCASSFVFSMKSGGTIEVDIYMERSDVNDQIQVFVSQVVAGGGSHVRAKAESGVSGYSANGTQTLKITLNGTDNYEGFISIVGKAAPESVVLVDAFRYTPPHVDATYCQDPKNVLNPFSNVNTAKRNTVSINATTAINETTTYNATSSSYNSTSLNYSTTLPTVTSLETRKKPGGSGRPPRPPRPRPPVSGNSTYNSSSINLASIITIILSLTVLLY</sequence>
<protein>
    <submittedName>
        <fullName evidence="3">SFRICE_014969</fullName>
    </submittedName>
</protein>
<proteinExistence type="predicted"/>
<accession>A0A2H1VVQ6</accession>
<feature type="signal peptide" evidence="2">
    <location>
        <begin position="1"/>
        <end position="17"/>
    </location>
</feature>
<organism evidence="3">
    <name type="scientific">Spodoptera frugiperda</name>
    <name type="common">Fall armyworm</name>
    <dbReference type="NCBI Taxonomy" id="7108"/>
    <lineage>
        <taxon>Eukaryota</taxon>
        <taxon>Metazoa</taxon>
        <taxon>Ecdysozoa</taxon>
        <taxon>Arthropoda</taxon>
        <taxon>Hexapoda</taxon>
        <taxon>Insecta</taxon>
        <taxon>Pterygota</taxon>
        <taxon>Neoptera</taxon>
        <taxon>Endopterygota</taxon>
        <taxon>Lepidoptera</taxon>
        <taxon>Glossata</taxon>
        <taxon>Ditrysia</taxon>
        <taxon>Noctuoidea</taxon>
        <taxon>Noctuidae</taxon>
        <taxon>Amphipyrinae</taxon>
        <taxon>Spodoptera</taxon>
    </lineage>
</organism>
<evidence type="ECO:0000256" key="1">
    <source>
        <dbReference type="SAM" id="MobiDB-lite"/>
    </source>
</evidence>